<organism evidence="1 2">
    <name type="scientific">Candidatus Jettenia ecosi</name>
    <dbReference type="NCBI Taxonomy" id="2494326"/>
    <lineage>
        <taxon>Bacteria</taxon>
        <taxon>Pseudomonadati</taxon>
        <taxon>Planctomycetota</taxon>
        <taxon>Candidatus Brocadiia</taxon>
        <taxon>Candidatus Brocadiales</taxon>
        <taxon>Candidatus Brocadiaceae</taxon>
        <taxon>Candidatus Jettenia</taxon>
    </lineage>
</organism>
<name>A0A533QFF3_9BACT</name>
<proteinExistence type="predicted"/>
<dbReference type="AlphaFoldDB" id="A0A533QFF3"/>
<evidence type="ECO:0000313" key="2">
    <source>
        <dbReference type="Proteomes" id="UP000319783"/>
    </source>
</evidence>
<gene>
    <name evidence="1" type="ORF">JETT_0137</name>
</gene>
<evidence type="ECO:0000313" key="1">
    <source>
        <dbReference type="EMBL" id="TLD43506.1"/>
    </source>
</evidence>
<protein>
    <submittedName>
        <fullName evidence="1">Uncharacterized protein</fullName>
    </submittedName>
</protein>
<sequence length="49" mass="5786">MPSTKDKSRSREFDIIAFIEALKEVYDYFPEYKGKRIIPIFSSLSILLE</sequence>
<accession>A0A533QFF3</accession>
<dbReference type="Proteomes" id="UP000319783">
    <property type="component" value="Unassembled WGS sequence"/>
</dbReference>
<comment type="caution">
    <text evidence="1">The sequence shown here is derived from an EMBL/GenBank/DDBJ whole genome shotgun (WGS) entry which is preliminary data.</text>
</comment>
<reference evidence="1 2" key="1">
    <citation type="submission" date="2019-04" db="EMBL/GenBank/DDBJ databases">
        <title>Genome of a novel bacterium Candidatus Jettenia ecosi reconstructed from metagenome of an anammox bioreactor.</title>
        <authorList>
            <person name="Mardanov A.V."/>
            <person name="Beletsky A.V."/>
            <person name="Ravin N.V."/>
            <person name="Botchkova E.A."/>
            <person name="Litti Y.V."/>
            <person name="Nozhevnikova A.N."/>
        </authorList>
    </citation>
    <scope>NUCLEOTIDE SEQUENCE [LARGE SCALE GENOMIC DNA]</scope>
    <source>
        <strain evidence="1">J2</strain>
    </source>
</reference>
<dbReference type="EMBL" id="SULG01000002">
    <property type="protein sequence ID" value="TLD43506.1"/>
    <property type="molecule type" value="Genomic_DNA"/>
</dbReference>